<keyword evidence="1" id="KW-0963">Cytoplasm</keyword>
<gene>
    <name evidence="10" type="ORF">C7445_103259</name>
</gene>
<proteinExistence type="predicted"/>
<dbReference type="GO" id="GO:0046872">
    <property type="term" value="F:metal ion binding"/>
    <property type="evidence" value="ECO:0007669"/>
    <property type="project" value="UniProtKB-KW"/>
</dbReference>
<dbReference type="OrthoDB" id="9763580at2"/>
<dbReference type="Pfam" id="PF13685">
    <property type="entry name" value="Fe-ADH_2"/>
    <property type="match status" value="1"/>
</dbReference>
<dbReference type="GO" id="GO:0008654">
    <property type="term" value="P:phospholipid biosynthetic process"/>
    <property type="evidence" value="ECO:0007669"/>
    <property type="project" value="UniProtKB-KW"/>
</dbReference>
<keyword evidence="4" id="KW-0521">NADP</keyword>
<dbReference type="SUPFAM" id="SSF56796">
    <property type="entry name" value="Dehydroquinate synthase-like"/>
    <property type="match status" value="1"/>
</dbReference>
<dbReference type="GO" id="GO:0016614">
    <property type="term" value="F:oxidoreductase activity, acting on CH-OH group of donors"/>
    <property type="evidence" value="ECO:0007669"/>
    <property type="project" value="InterPro"/>
</dbReference>
<dbReference type="PANTHER" id="PTHR43616:SF5">
    <property type="entry name" value="GLYCEROL DEHYDROGENASE 1"/>
    <property type="match status" value="1"/>
</dbReference>
<dbReference type="InterPro" id="IPR032837">
    <property type="entry name" value="G1PDH"/>
</dbReference>
<evidence type="ECO:0000256" key="9">
    <source>
        <dbReference type="ARBA" id="ARBA00023264"/>
    </source>
</evidence>
<dbReference type="InterPro" id="IPR016205">
    <property type="entry name" value="Glycerol_DH"/>
</dbReference>
<accession>A0A4R8LRI2</accession>
<keyword evidence="9" id="KW-1208">Phospholipid metabolism</keyword>
<keyword evidence="6" id="KW-0520">NAD</keyword>
<dbReference type="Gene3D" id="1.20.1090.10">
    <property type="entry name" value="Dehydroquinate synthase-like - alpha domain"/>
    <property type="match status" value="1"/>
</dbReference>
<dbReference type="PANTHER" id="PTHR43616">
    <property type="entry name" value="GLYCEROL DEHYDROGENASE"/>
    <property type="match status" value="1"/>
</dbReference>
<evidence type="ECO:0000256" key="3">
    <source>
        <dbReference type="ARBA" id="ARBA00022723"/>
    </source>
</evidence>
<keyword evidence="8" id="KW-0594">Phospholipid biosynthesis</keyword>
<evidence type="ECO:0000256" key="4">
    <source>
        <dbReference type="ARBA" id="ARBA00022857"/>
    </source>
</evidence>
<keyword evidence="2" id="KW-0444">Lipid biosynthesis</keyword>
<keyword evidence="5" id="KW-0560">Oxidoreductase</keyword>
<evidence type="ECO:0000313" key="10">
    <source>
        <dbReference type="EMBL" id="TDY50213.1"/>
    </source>
</evidence>
<evidence type="ECO:0000313" key="11">
    <source>
        <dbReference type="Proteomes" id="UP000294581"/>
    </source>
</evidence>
<dbReference type="Proteomes" id="UP000294581">
    <property type="component" value="Unassembled WGS sequence"/>
</dbReference>
<keyword evidence="3" id="KW-0479">Metal-binding</keyword>
<evidence type="ECO:0000256" key="1">
    <source>
        <dbReference type="ARBA" id="ARBA00022490"/>
    </source>
</evidence>
<dbReference type="RefSeq" id="WP_134158908.1">
    <property type="nucleotide sequence ID" value="NZ_SORF01000003.1"/>
</dbReference>
<evidence type="ECO:0000256" key="2">
    <source>
        <dbReference type="ARBA" id="ARBA00022516"/>
    </source>
</evidence>
<evidence type="ECO:0000256" key="6">
    <source>
        <dbReference type="ARBA" id="ARBA00023027"/>
    </source>
</evidence>
<dbReference type="CDD" id="cd08175">
    <property type="entry name" value="G1PDH"/>
    <property type="match status" value="1"/>
</dbReference>
<protein>
    <submittedName>
        <fullName evidence="10">Glycerol-1-phosphate dehydrogenase [NAD(P)+]</fullName>
    </submittedName>
</protein>
<dbReference type="EMBL" id="SORF01000003">
    <property type="protein sequence ID" value="TDY50213.1"/>
    <property type="molecule type" value="Genomic_DNA"/>
</dbReference>
<evidence type="ECO:0000256" key="5">
    <source>
        <dbReference type="ARBA" id="ARBA00023002"/>
    </source>
</evidence>
<evidence type="ECO:0000256" key="7">
    <source>
        <dbReference type="ARBA" id="ARBA00023098"/>
    </source>
</evidence>
<organism evidence="10 11">
    <name type="scientific">Alicyclobacillus sacchari</name>
    <dbReference type="NCBI Taxonomy" id="392010"/>
    <lineage>
        <taxon>Bacteria</taxon>
        <taxon>Bacillati</taxon>
        <taxon>Bacillota</taxon>
        <taxon>Bacilli</taxon>
        <taxon>Bacillales</taxon>
        <taxon>Alicyclobacillaceae</taxon>
        <taxon>Alicyclobacillus</taxon>
    </lineage>
</organism>
<keyword evidence="7" id="KW-0443">Lipid metabolism</keyword>
<reference evidence="10 11" key="1">
    <citation type="submission" date="2019-03" db="EMBL/GenBank/DDBJ databases">
        <title>Genomic Encyclopedia of Type Strains, Phase IV (KMG-IV): sequencing the most valuable type-strain genomes for metagenomic binning, comparative biology and taxonomic classification.</title>
        <authorList>
            <person name="Goeker M."/>
        </authorList>
    </citation>
    <scope>NUCLEOTIDE SEQUENCE [LARGE SCALE GENOMIC DNA]</scope>
    <source>
        <strain evidence="10 11">DSM 17974</strain>
    </source>
</reference>
<evidence type="ECO:0000256" key="8">
    <source>
        <dbReference type="ARBA" id="ARBA00023209"/>
    </source>
</evidence>
<name>A0A4R8LRI2_9BACL</name>
<keyword evidence="11" id="KW-1185">Reference proteome</keyword>
<dbReference type="AlphaFoldDB" id="A0A4R8LRI2"/>
<sequence>MNWTIDELNRAAATCSCGLMHHPIAIREIVVEQCALQRAAAFVKTSFRHVSIFADANTFQAAGSALVDMLGELGVTCGCCIMEPDANGDVVADERTLMQGFLSCSPNTEAILAVGAGTIHDIARFCSFTMKIPFISVPTAASVDGFTSAGAPLIVRGVKQTFQTQAPIALFADVNVLAESPKRLAVSGFGDMLGKYTSLADWKFGHLVADEPYCPWIASLTADALQTCVDHVHEIQAGGPEGLSVLMRALILSGLAMLLLGQSHPASGGEHHLSHYWEMELLRTGKPQVLHGLKVAAASAIIAGLYKERVRERMGSIPRSPTTSCYLRRVQEQKTEVERILADIPSGIDIRSLIRLVGGAENPADLGIADVIVADSLNHAYKLRDRHTMLRFLQA</sequence>
<dbReference type="Gene3D" id="3.40.50.1970">
    <property type="match status" value="1"/>
</dbReference>
<comment type="caution">
    <text evidence="10">The sequence shown here is derived from an EMBL/GenBank/DDBJ whole genome shotgun (WGS) entry which is preliminary data.</text>
</comment>